<keyword evidence="4" id="KW-1185">Reference proteome</keyword>
<dbReference type="STRING" id="53468.A0A0R3U919"/>
<dbReference type="PANTHER" id="PTHR23059">
    <property type="entry name" value="CYSTEINE AND HISTIDINE-RICH PROTEIN 1"/>
    <property type="match status" value="1"/>
</dbReference>
<evidence type="ECO:0000313" key="5">
    <source>
        <dbReference type="WBParaSite" id="MCU_010873-RA"/>
    </source>
</evidence>
<proteinExistence type="predicted"/>
<protein>
    <submittedName>
        <fullName evidence="5">Cysteine and histidine-rich protein 1</fullName>
    </submittedName>
</protein>
<dbReference type="EMBL" id="UXSR01000767">
    <property type="protein sequence ID" value="VDD77407.1"/>
    <property type="molecule type" value="Genomic_DNA"/>
</dbReference>
<evidence type="ECO:0000256" key="1">
    <source>
        <dbReference type="ARBA" id="ARBA00022723"/>
    </source>
</evidence>
<dbReference type="WBParaSite" id="MCU_010873-RA">
    <property type="protein sequence ID" value="MCU_010873-RA"/>
    <property type="gene ID" value="MCU_010873"/>
</dbReference>
<evidence type="ECO:0000313" key="3">
    <source>
        <dbReference type="EMBL" id="VDD77407.1"/>
    </source>
</evidence>
<dbReference type="OrthoDB" id="6274732at2759"/>
<dbReference type="SUPFAM" id="SSF49599">
    <property type="entry name" value="TRAF domain-like"/>
    <property type="match status" value="1"/>
</dbReference>
<keyword evidence="1" id="KW-0479">Metal-binding</keyword>
<reference evidence="3 4" key="1">
    <citation type="submission" date="2018-10" db="EMBL/GenBank/DDBJ databases">
        <authorList>
            <consortium name="Pathogen Informatics"/>
        </authorList>
    </citation>
    <scope>NUCLEOTIDE SEQUENCE [LARGE SCALE GENOMIC DNA]</scope>
</reference>
<dbReference type="Gene3D" id="3.30.40.10">
    <property type="entry name" value="Zinc/RING finger domain, C3HC4 (zinc finger)"/>
    <property type="match status" value="1"/>
</dbReference>
<reference evidence="5" key="2">
    <citation type="submission" date="2019-11" db="UniProtKB">
        <authorList>
            <consortium name="WormBaseParasite"/>
        </authorList>
    </citation>
    <scope>IDENTIFICATION</scope>
</reference>
<dbReference type="GO" id="GO:0046872">
    <property type="term" value="F:metal ion binding"/>
    <property type="evidence" value="ECO:0007669"/>
    <property type="project" value="UniProtKB-KW"/>
</dbReference>
<dbReference type="AlphaFoldDB" id="A0A0R3U919"/>
<dbReference type="Proteomes" id="UP000267029">
    <property type="component" value="Unassembled WGS sequence"/>
</dbReference>
<gene>
    <name evidence="3" type="ORF">MCOS_LOCUS3410</name>
</gene>
<dbReference type="PANTHER" id="PTHR23059:SF4">
    <property type="entry name" value="ZINC FINGER TRAF-TYPE-CONTAINING PROTEIN 1"/>
    <property type="match status" value="1"/>
</dbReference>
<evidence type="ECO:0000313" key="4">
    <source>
        <dbReference type="Proteomes" id="UP000267029"/>
    </source>
</evidence>
<name>A0A0R3U919_MESCO</name>
<dbReference type="InterPro" id="IPR013083">
    <property type="entry name" value="Znf_RING/FYVE/PHD"/>
</dbReference>
<feature type="compositionally biased region" description="Polar residues" evidence="2">
    <location>
        <begin position="500"/>
        <end position="525"/>
    </location>
</feature>
<accession>A0A0R3U919</accession>
<sequence>MRLWRSLKRTFQSSFSSEPKDLKPNVNNCSAAHFAEQSSTVSEQPAAKRALLSPPDELERNVESGSNLAPLLSLRQLLTCNVCFDFAKQANQCANGHLICIPCCSRLEQVSFTTSDGKASCSCPVCRVSLRNSGDGRGMQRCLLAEKLAAELPVRCRHCEALCPRKLIDVHQRVLCGRRPVGCKYAWLGCDWRGFSCELEDHVAHCEALELRTADVVDEVSQRMNDIFSGVAIRLHPWRGLLQMLEDRQQLRFGRRFHCGLRMALLPISLDRVPGQKKDVTFKSPIACIPLMTLDIHLTESTSTSTASSCEAAYRIEIQKSTVRPCLSKVTTDQNLIVNPIYFSLISLKTESSYDCEEGVDLIDPWHRFIDDADNALDKSDADVDTTENTTTNRNRYRISTMLGNDYNYLIGSISSSRGCSEWISAEALTCRDSLHAVLAFAMDPSLFVTNEKKKSDPSSQHEINGSEDSSSESAISTEDEEEAEDDEEANVTYLLAESILTNQTRAPAAESNSSEPCPTVQTGS</sequence>
<dbReference type="GO" id="GO:0005634">
    <property type="term" value="C:nucleus"/>
    <property type="evidence" value="ECO:0007669"/>
    <property type="project" value="TreeGrafter"/>
</dbReference>
<feature type="compositionally biased region" description="Low complexity" evidence="2">
    <location>
        <begin position="467"/>
        <end position="477"/>
    </location>
</feature>
<feature type="compositionally biased region" description="Acidic residues" evidence="2">
    <location>
        <begin position="478"/>
        <end position="490"/>
    </location>
</feature>
<evidence type="ECO:0000256" key="2">
    <source>
        <dbReference type="SAM" id="MobiDB-lite"/>
    </source>
</evidence>
<organism evidence="3 4">
    <name type="scientific">Mesocestoides corti</name>
    <name type="common">Flatworm</name>
    <dbReference type="NCBI Taxonomy" id="53468"/>
    <lineage>
        <taxon>Eukaryota</taxon>
        <taxon>Metazoa</taxon>
        <taxon>Spiralia</taxon>
        <taxon>Lophotrochozoa</taxon>
        <taxon>Platyhelminthes</taxon>
        <taxon>Cestoda</taxon>
        <taxon>Eucestoda</taxon>
        <taxon>Cyclophyllidea</taxon>
        <taxon>Mesocestoididae</taxon>
        <taxon>Mesocestoides</taxon>
    </lineage>
</organism>
<feature type="region of interest" description="Disordered" evidence="2">
    <location>
        <begin position="452"/>
        <end position="525"/>
    </location>
</feature>
<dbReference type="InterPro" id="IPR039338">
    <property type="entry name" value="ZFTRAF1"/>
</dbReference>